<dbReference type="GO" id="GO:0006298">
    <property type="term" value="P:mismatch repair"/>
    <property type="evidence" value="ECO:0007669"/>
    <property type="project" value="TreeGrafter"/>
</dbReference>
<keyword evidence="8" id="KW-0255">Endonuclease</keyword>
<reference evidence="11" key="1">
    <citation type="submission" date="2013-08" db="EMBL/GenBank/DDBJ databases">
        <authorList>
            <person name="Mendez C."/>
            <person name="Richter M."/>
            <person name="Ferrer M."/>
            <person name="Sanchez J."/>
        </authorList>
    </citation>
    <scope>NUCLEOTIDE SEQUENCE</scope>
</reference>
<dbReference type="GO" id="GO:0046872">
    <property type="term" value="F:metal ion binding"/>
    <property type="evidence" value="ECO:0007669"/>
    <property type="project" value="UniProtKB-KW"/>
</dbReference>
<keyword evidence="9" id="KW-0378">Hydrolase</keyword>
<dbReference type="SUPFAM" id="SSF53098">
    <property type="entry name" value="Ribonuclease H-like"/>
    <property type="match status" value="1"/>
</dbReference>
<dbReference type="EMBL" id="AUZZ01000983">
    <property type="protein sequence ID" value="EQD66028.1"/>
    <property type="molecule type" value="Genomic_DNA"/>
</dbReference>
<dbReference type="EC" id="3.1.26.4" evidence="4"/>
<dbReference type="InterPro" id="IPR001352">
    <property type="entry name" value="RNase_HII/HIII"/>
</dbReference>
<dbReference type="GO" id="GO:0043137">
    <property type="term" value="P:DNA replication, removal of RNA primer"/>
    <property type="evidence" value="ECO:0007669"/>
    <property type="project" value="TreeGrafter"/>
</dbReference>
<dbReference type="InterPro" id="IPR036397">
    <property type="entry name" value="RNaseH_sf"/>
</dbReference>
<dbReference type="AlphaFoldDB" id="T1BC31"/>
<evidence type="ECO:0000259" key="10">
    <source>
        <dbReference type="PROSITE" id="PS51975"/>
    </source>
</evidence>
<evidence type="ECO:0000256" key="1">
    <source>
        <dbReference type="ARBA" id="ARBA00000077"/>
    </source>
</evidence>
<keyword evidence="6" id="KW-0540">Nuclease</keyword>
<dbReference type="PANTHER" id="PTHR10954">
    <property type="entry name" value="RIBONUCLEASE H2 SUBUNIT A"/>
    <property type="match status" value="1"/>
</dbReference>
<evidence type="ECO:0000256" key="8">
    <source>
        <dbReference type="ARBA" id="ARBA00022759"/>
    </source>
</evidence>
<dbReference type="GO" id="GO:0032299">
    <property type="term" value="C:ribonuclease H2 complex"/>
    <property type="evidence" value="ECO:0007669"/>
    <property type="project" value="TreeGrafter"/>
</dbReference>
<evidence type="ECO:0000256" key="6">
    <source>
        <dbReference type="ARBA" id="ARBA00022722"/>
    </source>
</evidence>
<dbReference type="GO" id="GO:0003723">
    <property type="term" value="F:RNA binding"/>
    <property type="evidence" value="ECO:0007669"/>
    <property type="project" value="InterPro"/>
</dbReference>
<keyword evidence="5" id="KW-0963">Cytoplasm</keyword>
<evidence type="ECO:0000256" key="9">
    <source>
        <dbReference type="ARBA" id="ARBA00022801"/>
    </source>
</evidence>
<name>T1BC31_9ZZZZ</name>
<dbReference type="PROSITE" id="PS51975">
    <property type="entry name" value="RNASE_H_2"/>
    <property type="match status" value="1"/>
</dbReference>
<evidence type="ECO:0000256" key="2">
    <source>
        <dbReference type="ARBA" id="ARBA00004065"/>
    </source>
</evidence>
<gene>
    <name evidence="11" type="ORF">B2A_01323</name>
</gene>
<proteinExistence type="predicted"/>
<feature type="non-terminal residue" evidence="11">
    <location>
        <position position="187"/>
    </location>
</feature>
<dbReference type="GO" id="GO:0004523">
    <property type="term" value="F:RNA-DNA hybrid ribonuclease activity"/>
    <property type="evidence" value="ECO:0007669"/>
    <property type="project" value="UniProtKB-EC"/>
</dbReference>
<dbReference type="PANTHER" id="PTHR10954:SF23">
    <property type="entry name" value="RIBONUCLEASE"/>
    <property type="match status" value="1"/>
</dbReference>
<comment type="function">
    <text evidence="2">Endonuclease that specifically degrades the RNA of RNA-DNA hybrids.</text>
</comment>
<protein>
    <recommendedName>
        <fullName evidence="4">ribonuclease H</fullName>
        <ecNumber evidence="4">3.1.26.4</ecNumber>
    </recommendedName>
</protein>
<evidence type="ECO:0000256" key="4">
    <source>
        <dbReference type="ARBA" id="ARBA00012180"/>
    </source>
</evidence>
<accession>T1BC31</accession>
<evidence type="ECO:0000256" key="3">
    <source>
        <dbReference type="ARBA" id="ARBA00004496"/>
    </source>
</evidence>
<comment type="caution">
    <text evidence="11">The sequence shown here is derived from an EMBL/GenBank/DDBJ whole genome shotgun (WGS) entry which is preliminary data.</text>
</comment>
<comment type="subcellular location">
    <subcellularLocation>
        <location evidence="3">Cytoplasm</location>
    </subcellularLocation>
</comment>
<evidence type="ECO:0000313" key="11">
    <source>
        <dbReference type="EMBL" id="EQD66028.1"/>
    </source>
</evidence>
<dbReference type="GO" id="GO:0005737">
    <property type="term" value="C:cytoplasm"/>
    <property type="evidence" value="ECO:0007669"/>
    <property type="project" value="UniProtKB-SubCell"/>
</dbReference>
<dbReference type="InterPro" id="IPR012337">
    <property type="entry name" value="RNaseH-like_sf"/>
</dbReference>
<sequence>MWKEIHLIVGKYTIPTKEFLIGLDETGKGELVGHTVLTGVIFPSALFETIREIAGPADTKVHHEFAYWDGIFQELDKRRRQGFDFLIETIPPWEVDAYKLNKIMDVTYQRALSTFFRKVEISKCRIVIDDYGIGDTLRRFLRFLEKKGAEVIIIHHADDSFLEAKIASLVSKRERESVIDRINKEQQ</sequence>
<dbReference type="InterPro" id="IPR024567">
    <property type="entry name" value="RNase_HII/HIII_dom"/>
</dbReference>
<dbReference type="Gene3D" id="3.30.420.10">
    <property type="entry name" value="Ribonuclease H-like superfamily/Ribonuclease H"/>
    <property type="match status" value="1"/>
</dbReference>
<feature type="domain" description="RNase H type-2" evidence="10">
    <location>
        <begin position="18"/>
        <end position="187"/>
    </location>
</feature>
<reference evidence="11" key="2">
    <citation type="journal article" date="2014" name="ISME J.">
        <title>Microbial stratification in low pH oxic and suboxic macroscopic growths along an acid mine drainage.</title>
        <authorList>
            <person name="Mendez-Garcia C."/>
            <person name="Mesa V."/>
            <person name="Sprenger R.R."/>
            <person name="Richter M."/>
            <person name="Diez M.S."/>
            <person name="Solano J."/>
            <person name="Bargiela R."/>
            <person name="Golyshina O.V."/>
            <person name="Manteca A."/>
            <person name="Ramos J.L."/>
            <person name="Gallego J.R."/>
            <person name="Llorente I."/>
            <person name="Martins Dos Santos V.A."/>
            <person name="Jensen O.N."/>
            <person name="Pelaez A.I."/>
            <person name="Sanchez J."/>
            <person name="Ferrer M."/>
        </authorList>
    </citation>
    <scope>NUCLEOTIDE SEQUENCE</scope>
</reference>
<evidence type="ECO:0000256" key="5">
    <source>
        <dbReference type="ARBA" id="ARBA00022490"/>
    </source>
</evidence>
<keyword evidence="7" id="KW-0479">Metal-binding</keyword>
<evidence type="ECO:0000256" key="7">
    <source>
        <dbReference type="ARBA" id="ARBA00022723"/>
    </source>
</evidence>
<organism evidence="11">
    <name type="scientific">mine drainage metagenome</name>
    <dbReference type="NCBI Taxonomy" id="410659"/>
    <lineage>
        <taxon>unclassified sequences</taxon>
        <taxon>metagenomes</taxon>
        <taxon>ecological metagenomes</taxon>
    </lineage>
</organism>
<comment type="catalytic activity">
    <reaction evidence="1">
        <text>Endonucleolytic cleavage to 5'-phosphomonoester.</text>
        <dbReference type="EC" id="3.1.26.4"/>
    </reaction>
</comment>